<dbReference type="PANTHER" id="PTHR37423:SF2">
    <property type="entry name" value="MEMBRANE-BOUND LYTIC MUREIN TRANSGLYCOSYLASE C"/>
    <property type="match status" value="1"/>
</dbReference>
<keyword evidence="5" id="KW-0614">Plasmid</keyword>
<evidence type="ECO:0000313" key="5">
    <source>
        <dbReference type="EMBL" id="AXA43511.1"/>
    </source>
</evidence>
<feature type="region of interest" description="Disordered" evidence="3">
    <location>
        <begin position="214"/>
        <end position="234"/>
    </location>
</feature>
<evidence type="ECO:0000313" key="6">
    <source>
        <dbReference type="Proteomes" id="UP000251166"/>
    </source>
</evidence>
<dbReference type="Proteomes" id="UP000251166">
    <property type="component" value="Plasmid unnamed2"/>
</dbReference>
<dbReference type="CDD" id="cd00254">
    <property type="entry name" value="LT-like"/>
    <property type="match status" value="1"/>
</dbReference>
<dbReference type="Gene3D" id="1.10.530.10">
    <property type="match status" value="1"/>
</dbReference>
<name>A0A2Z4YQI5_RHILE</name>
<dbReference type="PANTHER" id="PTHR37423">
    <property type="entry name" value="SOLUBLE LYTIC MUREIN TRANSGLYCOSYLASE-RELATED"/>
    <property type="match status" value="1"/>
</dbReference>
<dbReference type="AlphaFoldDB" id="A0A2Z4YQI5"/>
<accession>A0A2Z4YQI5</accession>
<organism evidence="5 6">
    <name type="scientific">Rhizobium leguminosarum</name>
    <dbReference type="NCBI Taxonomy" id="384"/>
    <lineage>
        <taxon>Bacteria</taxon>
        <taxon>Pseudomonadati</taxon>
        <taxon>Pseudomonadota</taxon>
        <taxon>Alphaproteobacteria</taxon>
        <taxon>Hyphomicrobiales</taxon>
        <taxon>Rhizobiaceae</taxon>
        <taxon>Rhizobium/Agrobacterium group</taxon>
        <taxon>Rhizobium</taxon>
    </lineage>
</organism>
<evidence type="ECO:0000256" key="2">
    <source>
        <dbReference type="ARBA" id="ARBA00009387"/>
    </source>
</evidence>
<comment type="similarity">
    <text evidence="1">Belongs to the transglycosylase Slt family.</text>
</comment>
<reference evidence="5 6" key="1">
    <citation type="submission" date="2018-07" db="EMBL/GenBank/DDBJ databases">
        <title>Rhizobium leguminosarum strain:ATCC 14479 Genome sequencing and assembly.</title>
        <authorList>
            <person name="Chakraborty R."/>
        </authorList>
    </citation>
    <scope>NUCLEOTIDE SEQUENCE [LARGE SCALE GENOMIC DNA]</scope>
    <source>
        <strain evidence="5 6">ATCC 14479</strain>
        <plasmid evidence="6">Plasmid unnamed2</plasmid>
    </source>
</reference>
<dbReference type="InterPro" id="IPR008258">
    <property type="entry name" value="Transglycosylase_SLT_dom_1"/>
</dbReference>
<proteinExistence type="inferred from homology"/>
<dbReference type="InterPro" id="IPR023346">
    <property type="entry name" value="Lysozyme-like_dom_sf"/>
</dbReference>
<dbReference type="SUPFAM" id="SSF53955">
    <property type="entry name" value="Lysozyme-like"/>
    <property type="match status" value="1"/>
</dbReference>
<protein>
    <submittedName>
        <fullName evidence="5">Transglycosylase SLT domain family protein</fullName>
    </submittedName>
</protein>
<geneLocation type="plasmid" evidence="5 6">
    <name>unnamed2</name>
</geneLocation>
<evidence type="ECO:0000256" key="3">
    <source>
        <dbReference type="SAM" id="MobiDB-lite"/>
    </source>
</evidence>
<evidence type="ECO:0000256" key="1">
    <source>
        <dbReference type="ARBA" id="ARBA00007734"/>
    </source>
</evidence>
<feature type="domain" description="Transglycosylase SLT" evidence="4">
    <location>
        <begin position="101"/>
        <end position="190"/>
    </location>
</feature>
<evidence type="ECO:0000259" key="4">
    <source>
        <dbReference type="Pfam" id="PF01464"/>
    </source>
</evidence>
<comment type="similarity">
    <text evidence="2">Belongs to the virb1 family.</text>
</comment>
<dbReference type="Pfam" id="PF01464">
    <property type="entry name" value="SLT"/>
    <property type="match status" value="1"/>
</dbReference>
<gene>
    <name evidence="5" type="ORF">DLJ82_7266</name>
</gene>
<sequence>MVVEVLRNGIGWWSMSYANRSERPTATVFLLAASLVGSQGQAQLPVIDSARQKSQQATSNWYQRCQADTRKLKSTSGGTMDSVAPAAMPSQQEVARIVEDEAIRQGVDPNFALAVAEQESGFRQSGRSAVGAIGVMQLMPRTAAQLGVNPCDTRDNIRGGVKYIKQLQGIFGNRYDLIAAAYNAGPNRRSLQNGQIPNIPETQDYVQKVSNYYSRNKARNGDRIPVKGPPSPKP</sequence>
<dbReference type="EMBL" id="CP030762">
    <property type="protein sequence ID" value="AXA43511.1"/>
    <property type="molecule type" value="Genomic_DNA"/>
</dbReference>